<reference evidence="3 4" key="1">
    <citation type="submission" date="2016-10" db="EMBL/GenBank/DDBJ databases">
        <authorList>
            <person name="de Groot N.N."/>
        </authorList>
    </citation>
    <scope>NUCLEOTIDE SEQUENCE [LARGE SCALE GENOMIC DNA]</scope>
    <source>
        <strain evidence="3 4">CGMCC 4.2023</strain>
    </source>
</reference>
<proteinExistence type="predicted"/>
<keyword evidence="2" id="KW-1133">Transmembrane helix</keyword>
<dbReference type="OrthoDB" id="3482454at2"/>
<gene>
    <name evidence="3" type="ORF">SAMN05216223_108247</name>
</gene>
<name>A0A1H6CBF6_9ACTN</name>
<evidence type="ECO:0000313" key="4">
    <source>
        <dbReference type="Proteomes" id="UP000236754"/>
    </source>
</evidence>
<sequence>MTKHPDAPVPRHRIVPETPAPTVPVRSTAAALVAGGVLAVALVALTDGVAAAGTALVLLSLVGLGIVRYVAGSNAQDSGYRKAVRLLGSRAPALGEWQRIVDHSLGRDGAVPFATTLRPQLQRLFASRLAERHGIDLYRAPQRATALVGEAWWPWIDPAQPPPAPELPEAVLAGLLDRLEAL</sequence>
<feature type="region of interest" description="Disordered" evidence="1">
    <location>
        <begin position="1"/>
        <end position="20"/>
    </location>
</feature>
<organism evidence="3 4">
    <name type="scientific">Actinacidiphila yanglinensis</name>
    <dbReference type="NCBI Taxonomy" id="310779"/>
    <lineage>
        <taxon>Bacteria</taxon>
        <taxon>Bacillati</taxon>
        <taxon>Actinomycetota</taxon>
        <taxon>Actinomycetes</taxon>
        <taxon>Kitasatosporales</taxon>
        <taxon>Streptomycetaceae</taxon>
        <taxon>Actinacidiphila</taxon>
    </lineage>
</organism>
<feature type="transmembrane region" description="Helical" evidence="2">
    <location>
        <begin position="51"/>
        <end position="71"/>
    </location>
</feature>
<feature type="transmembrane region" description="Helical" evidence="2">
    <location>
        <begin position="23"/>
        <end position="45"/>
    </location>
</feature>
<evidence type="ECO:0000313" key="3">
    <source>
        <dbReference type="EMBL" id="SEG70183.1"/>
    </source>
</evidence>
<dbReference type="RefSeq" id="WP_103887332.1">
    <property type="nucleotide sequence ID" value="NZ_FNVU01000008.1"/>
</dbReference>
<accession>A0A1H6CBF6</accession>
<keyword evidence="2" id="KW-0472">Membrane</keyword>
<evidence type="ECO:0000256" key="1">
    <source>
        <dbReference type="SAM" id="MobiDB-lite"/>
    </source>
</evidence>
<dbReference type="Proteomes" id="UP000236754">
    <property type="component" value="Unassembled WGS sequence"/>
</dbReference>
<keyword evidence="4" id="KW-1185">Reference proteome</keyword>
<dbReference type="AlphaFoldDB" id="A0A1H6CBF6"/>
<keyword evidence="2" id="KW-0812">Transmembrane</keyword>
<evidence type="ECO:0000256" key="2">
    <source>
        <dbReference type="SAM" id="Phobius"/>
    </source>
</evidence>
<dbReference type="EMBL" id="FNVU01000008">
    <property type="protein sequence ID" value="SEG70183.1"/>
    <property type="molecule type" value="Genomic_DNA"/>
</dbReference>
<protein>
    <submittedName>
        <fullName evidence="3">Uncharacterized protein</fullName>
    </submittedName>
</protein>